<gene>
    <name evidence="1" type="ORF">L1F31_18795</name>
</gene>
<reference evidence="1" key="1">
    <citation type="submission" date="2022-03" db="EMBL/GenBank/DDBJ databases">
        <title>Brevibacterium spongiae sp. nov., isolated from marine sponge.</title>
        <authorList>
            <person name="Li Z."/>
            <person name="Zhang M."/>
        </authorList>
    </citation>
    <scope>NUCLEOTIDE SEQUENCE</scope>
    <source>
        <strain evidence="1">WHS-Z9</strain>
        <plasmid evidence="1">unnamed</plasmid>
    </source>
</reference>
<name>A0ABY5SXY6_9MICO</name>
<keyword evidence="2" id="KW-1185">Reference proteome</keyword>
<geneLocation type="plasmid" evidence="1 2">
    <name>unnamed</name>
</geneLocation>
<evidence type="ECO:0000313" key="1">
    <source>
        <dbReference type="EMBL" id="UVI38034.1"/>
    </source>
</evidence>
<keyword evidence="1" id="KW-0614">Plasmid</keyword>
<proteinExistence type="predicted"/>
<dbReference type="EMBL" id="CP093444">
    <property type="protein sequence ID" value="UVI38034.1"/>
    <property type="molecule type" value="Genomic_DNA"/>
</dbReference>
<dbReference type="RefSeq" id="WP_265420517.1">
    <property type="nucleotide sequence ID" value="NZ_CP093444.1"/>
</dbReference>
<accession>A0ABY5SXY6</accession>
<protein>
    <submittedName>
        <fullName evidence="1">Uncharacterized protein</fullName>
    </submittedName>
</protein>
<organism evidence="1 2">
    <name type="scientific">Brevibacterium spongiae</name>
    <dbReference type="NCBI Taxonomy" id="2909672"/>
    <lineage>
        <taxon>Bacteria</taxon>
        <taxon>Bacillati</taxon>
        <taxon>Actinomycetota</taxon>
        <taxon>Actinomycetes</taxon>
        <taxon>Micrococcales</taxon>
        <taxon>Brevibacteriaceae</taxon>
        <taxon>Brevibacterium</taxon>
    </lineage>
</organism>
<sequence>MTDNPAVDAYWTEYERLWNQTVDALTAAVRLDHPERRQLDFAGFVYSALRATLANVGSVDDTLSALSESPEADQLDGLLRSCVGTDPIDPDPFHFEHYRADLVQFRTERVIVPLNIEQLVDDAWQDSRGEGSLLPYSEATMGAEDSDEQRESVYRRYAESYRAYAERFAAAVLAATLNVPGLRSELVSVQVEADPDYSLENGHVTNPIEYEGDGLAWHLWSTALASVGMPAVPSDATEM</sequence>
<dbReference type="Proteomes" id="UP001064879">
    <property type="component" value="Plasmid unnamed"/>
</dbReference>
<evidence type="ECO:0000313" key="2">
    <source>
        <dbReference type="Proteomes" id="UP001064879"/>
    </source>
</evidence>